<feature type="transmembrane region" description="Helical" evidence="1">
    <location>
        <begin position="12"/>
        <end position="31"/>
    </location>
</feature>
<sequence length="77" mass="9115">MSLDSMSRIELYINLYLSFLVLDGWYAFFFYKKIMNNSELVRQYLAMPPRGTVEIHICIAPSPKFPRDILDPPKKRD</sequence>
<accession>A0AAW2F9I0</accession>
<evidence type="ECO:0000313" key="2">
    <source>
        <dbReference type="EMBL" id="KAL0111860.1"/>
    </source>
</evidence>
<gene>
    <name evidence="2" type="ORF">PUN28_013214</name>
</gene>
<dbReference type="Proteomes" id="UP001430953">
    <property type="component" value="Unassembled WGS sequence"/>
</dbReference>
<name>A0AAW2F9I0_9HYME</name>
<keyword evidence="1" id="KW-0472">Membrane</keyword>
<dbReference type="EMBL" id="JADYXP020000013">
    <property type="protein sequence ID" value="KAL0111860.1"/>
    <property type="molecule type" value="Genomic_DNA"/>
</dbReference>
<keyword evidence="1" id="KW-0812">Transmembrane</keyword>
<keyword evidence="3" id="KW-1185">Reference proteome</keyword>
<evidence type="ECO:0000313" key="3">
    <source>
        <dbReference type="Proteomes" id="UP001430953"/>
    </source>
</evidence>
<protein>
    <submittedName>
        <fullName evidence="2">Uncharacterized protein</fullName>
    </submittedName>
</protein>
<organism evidence="2 3">
    <name type="scientific">Cardiocondyla obscurior</name>
    <dbReference type="NCBI Taxonomy" id="286306"/>
    <lineage>
        <taxon>Eukaryota</taxon>
        <taxon>Metazoa</taxon>
        <taxon>Ecdysozoa</taxon>
        <taxon>Arthropoda</taxon>
        <taxon>Hexapoda</taxon>
        <taxon>Insecta</taxon>
        <taxon>Pterygota</taxon>
        <taxon>Neoptera</taxon>
        <taxon>Endopterygota</taxon>
        <taxon>Hymenoptera</taxon>
        <taxon>Apocrita</taxon>
        <taxon>Aculeata</taxon>
        <taxon>Formicoidea</taxon>
        <taxon>Formicidae</taxon>
        <taxon>Myrmicinae</taxon>
        <taxon>Cardiocondyla</taxon>
    </lineage>
</organism>
<comment type="caution">
    <text evidence="2">The sequence shown here is derived from an EMBL/GenBank/DDBJ whole genome shotgun (WGS) entry which is preliminary data.</text>
</comment>
<keyword evidence="1" id="KW-1133">Transmembrane helix</keyword>
<proteinExistence type="predicted"/>
<evidence type="ECO:0000256" key="1">
    <source>
        <dbReference type="SAM" id="Phobius"/>
    </source>
</evidence>
<reference evidence="2 3" key="1">
    <citation type="submission" date="2023-03" db="EMBL/GenBank/DDBJ databases">
        <title>High recombination rates correlate with genetic variation in Cardiocondyla obscurior ants.</title>
        <authorList>
            <person name="Errbii M."/>
        </authorList>
    </citation>
    <scope>NUCLEOTIDE SEQUENCE [LARGE SCALE GENOMIC DNA]</scope>
    <source>
        <strain evidence="2">Alpha-2009</strain>
        <tissue evidence="2">Whole body</tissue>
    </source>
</reference>
<dbReference type="AlphaFoldDB" id="A0AAW2F9I0"/>